<comment type="caution">
    <text evidence="1">The sequence shown here is derived from an EMBL/GenBank/DDBJ whole genome shotgun (WGS) entry which is preliminary data.</text>
</comment>
<organism evidence="1 2">
    <name type="scientific">Dermacentor silvarum</name>
    <name type="common">Tick</name>
    <dbReference type="NCBI Taxonomy" id="543639"/>
    <lineage>
        <taxon>Eukaryota</taxon>
        <taxon>Metazoa</taxon>
        <taxon>Ecdysozoa</taxon>
        <taxon>Arthropoda</taxon>
        <taxon>Chelicerata</taxon>
        <taxon>Arachnida</taxon>
        <taxon>Acari</taxon>
        <taxon>Parasitiformes</taxon>
        <taxon>Ixodida</taxon>
        <taxon>Ixodoidea</taxon>
        <taxon>Ixodidae</taxon>
        <taxon>Rhipicephalinae</taxon>
        <taxon>Dermacentor</taxon>
    </lineage>
</organism>
<dbReference type="Proteomes" id="UP000821865">
    <property type="component" value="Chromosome 3"/>
</dbReference>
<dbReference type="EMBL" id="CM023472">
    <property type="protein sequence ID" value="KAH7959950.1"/>
    <property type="molecule type" value="Genomic_DNA"/>
</dbReference>
<sequence length="283" mass="31943">MSADNDCQNAGSKHTPQRAKESGRRSLPKHGFLKDDTKERRDHAWMILSFICLIVVVLGVLCSIILMTYMISEQSPDEAKIPVDTLATFHVKTKTMPDTKRLLEEHELWSSPAPVNTSPARRPFRSTSQGGECTSFLCRYAGQWLRSKIDYSANPCKDFYRFVCGSFRGYDEFNHLARGIEVTTMAFLGDLSVPYSNQNSQQKAAGMYQACIAFAKSGRTETHYLVEWMVSLNLDLKNKTRLAAVNPVEMMVRGSLDLGVKAVLAIVLFNQSEYNRRPIKVRS</sequence>
<evidence type="ECO:0000313" key="1">
    <source>
        <dbReference type="EMBL" id="KAH7959950.1"/>
    </source>
</evidence>
<keyword evidence="2" id="KW-1185">Reference proteome</keyword>
<evidence type="ECO:0000313" key="2">
    <source>
        <dbReference type="Proteomes" id="UP000821865"/>
    </source>
</evidence>
<accession>A0ACB8D688</accession>
<proteinExistence type="predicted"/>
<protein>
    <submittedName>
        <fullName evidence="1">Uncharacterized protein</fullName>
    </submittedName>
</protein>
<name>A0ACB8D688_DERSI</name>
<reference evidence="1" key="1">
    <citation type="submission" date="2020-05" db="EMBL/GenBank/DDBJ databases">
        <title>Large-scale comparative analyses of tick genomes elucidate their genetic diversity and vector capacities.</title>
        <authorList>
            <person name="Jia N."/>
            <person name="Wang J."/>
            <person name="Shi W."/>
            <person name="Du L."/>
            <person name="Sun Y."/>
            <person name="Zhan W."/>
            <person name="Jiang J."/>
            <person name="Wang Q."/>
            <person name="Zhang B."/>
            <person name="Ji P."/>
            <person name="Sakyi L.B."/>
            <person name="Cui X."/>
            <person name="Yuan T."/>
            <person name="Jiang B."/>
            <person name="Yang W."/>
            <person name="Lam T.T.-Y."/>
            <person name="Chang Q."/>
            <person name="Ding S."/>
            <person name="Wang X."/>
            <person name="Zhu J."/>
            <person name="Ruan X."/>
            <person name="Zhao L."/>
            <person name="Wei J."/>
            <person name="Que T."/>
            <person name="Du C."/>
            <person name="Cheng J."/>
            <person name="Dai P."/>
            <person name="Han X."/>
            <person name="Huang E."/>
            <person name="Gao Y."/>
            <person name="Liu J."/>
            <person name="Shao H."/>
            <person name="Ye R."/>
            <person name="Li L."/>
            <person name="Wei W."/>
            <person name="Wang X."/>
            <person name="Wang C."/>
            <person name="Yang T."/>
            <person name="Huo Q."/>
            <person name="Li W."/>
            <person name="Guo W."/>
            <person name="Chen H."/>
            <person name="Zhou L."/>
            <person name="Ni X."/>
            <person name="Tian J."/>
            <person name="Zhou Y."/>
            <person name="Sheng Y."/>
            <person name="Liu T."/>
            <person name="Pan Y."/>
            <person name="Xia L."/>
            <person name="Li J."/>
            <person name="Zhao F."/>
            <person name="Cao W."/>
        </authorList>
    </citation>
    <scope>NUCLEOTIDE SEQUENCE</scope>
    <source>
        <strain evidence="1">Dsil-2018</strain>
    </source>
</reference>
<gene>
    <name evidence="1" type="ORF">HPB49_015497</name>
</gene>